<dbReference type="GO" id="GO:0004029">
    <property type="term" value="F:aldehyde dehydrogenase (NAD+) activity"/>
    <property type="evidence" value="ECO:0007669"/>
    <property type="project" value="TreeGrafter"/>
</dbReference>
<evidence type="ECO:0000313" key="3">
    <source>
        <dbReference type="EMBL" id="KAK7068618.1"/>
    </source>
</evidence>
<evidence type="ECO:0000256" key="1">
    <source>
        <dbReference type="ARBA" id="ARBA00023002"/>
    </source>
</evidence>
<dbReference type="AlphaFoldDB" id="A0AAN8ZYJ6"/>
<keyword evidence="2" id="KW-0472">Membrane</keyword>
<dbReference type="PANTHER" id="PTHR43570:SF16">
    <property type="entry name" value="ALDEHYDE DEHYDROGENASE TYPE III, ISOFORM Q"/>
    <property type="match status" value="1"/>
</dbReference>
<reference evidence="3 4" key="1">
    <citation type="submission" date="2023-11" db="EMBL/GenBank/DDBJ databases">
        <title>Halocaridina rubra genome assembly.</title>
        <authorList>
            <person name="Smith C."/>
        </authorList>
    </citation>
    <scope>NUCLEOTIDE SEQUENCE [LARGE SCALE GENOMIC DNA]</scope>
    <source>
        <strain evidence="3">EP-1</strain>
        <tissue evidence="3">Whole</tissue>
    </source>
</reference>
<dbReference type="Gene3D" id="3.40.605.10">
    <property type="entry name" value="Aldehyde Dehydrogenase, Chain A, domain 1"/>
    <property type="match status" value="1"/>
</dbReference>
<comment type="caution">
    <text evidence="3">The sequence shown here is derived from an EMBL/GenBank/DDBJ whole genome shotgun (WGS) entry which is preliminary data.</text>
</comment>
<dbReference type="EMBL" id="JAXCGZ010017178">
    <property type="protein sequence ID" value="KAK7068618.1"/>
    <property type="molecule type" value="Genomic_DNA"/>
</dbReference>
<dbReference type="GO" id="GO:0005737">
    <property type="term" value="C:cytoplasm"/>
    <property type="evidence" value="ECO:0007669"/>
    <property type="project" value="TreeGrafter"/>
</dbReference>
<name>A0AAN8ZYJ6_HALRR</name>
<feature type="transmembrane region" description="Helical" evidence="2">
    <location>
        <begin position="135"/>
        <end position="152"/>
    </location>
</feature>
<proteinExistence type="predicted"/>
<dbReference type="PANTHER" id="PTHR43570">
    <property type="entry name" value="ALDEHYDE DEHYDROGENASE"/>
    <property type="match status" value="1"/>
</dbReference>
<keyword evidence="4" id="KW-1185">Reference proteome</keyword>
<protein>
    <submittedName>
        <fullName evidence="3">Aldehyde dehydrogenase 3, member A2</fullName>
    </submittedName>
</protein>
<gene>
    <name evidence="3" type="primary">ALDH3A2_1</name>
    <name evidence="3" type="ORF">SK128_000098</name>
</gene>
<organism evidence="3 4">
    <name type="scientific">Halocaridina rubra</name>
    <name type="common">Hawaiian red shrimp</name>
    <dbReference type="NCBI Taxonomy" id="373956"/>
    <lineage>
        <taxon>Eukaryota</taxon>
        <taxon>Metazoa</taxon>
        <taxon>Ecdysozoa</taxon>
        <taxon>Arthropoda</taxon>
        <taxon>Crustacea</taxon>
        <taxon>Multicrustacea</taxon>
        <taxon>Malacostraca</taxon>
        <taxon>Eumalacostraca</taxon>
        <taxon>Eucarida</taxon>
        <taxon>Decapoda</taxon>
        <taxon>Pleocyemata</taxon>
        <taxon>Caridea</taxon>
        <taxon>Atyoidea</taxon>
        <taxon>Atyidae</taxon>
        <taxon>Halocaridina</taxon>
    </lineage>
</organism>
<keyword evidence="2" id="KW-0812">Transmembrane</keyword>
<keyword evidence="1" id="KW-0560">Oxidoreductase</keyword>
<dbReference type="Proteomes" id="UP001381693">
    <property type="component" value="Unassembled WGS sequence"/>
</dbReference>
<evidence type="ECO:0000256" key="2">
    <source>
        <dbReference type="SAM" id="Phobius"/>
    </source>
</evidence>
<keyword evidence="2" id="KW-1133">Transmembrane helix</keyword>
<dbReference type="InterPro" id="IPR012394">
    <property type="entry name" value="Aldehyde_DH_NAD(P)"/>
</dbReference>
<accession>A0AAN8ZYJ6</accession>
<sequence length="164" mass="18689">MLKEEEELPSPETKRFTTKELEESFALAEELLVNFEAQNSNVARYNKVERGISDALRCNKEMYEEKKIKSGKNGMGAYHGKASYDSFTHRKSCLIRNYNKIADAIGKKRYPPYSESKIKFLSKMLREQSIPGLKYVPYLFMFGLGVASVLIIKEIAKAAGTEDD</sequence>
<dbReference type="GO" id="GO:0006081">
    <property type="term" value="P:aldehyde metabolic process"/>
    <property type="evidence" value="ECO:0007669"/>
    <property type="project" value="InterPro"/>
</dbReference>
<dbReference type="InterPro" id="IPR016162">
    <property type="entry name" value="Ald_DH_N"/>
</dbReference>
<evidence type="ECO:0000313" key="4">
    <source>
        <dbReference type="Proteomes" id="UP001381693"/>
    </source>
</evidence>